<dbReference type="SUPFAM" id="SSF55816">
    <property type="entry name" value="5'-nucleotidase (syn. UDP-sugar hydrolase), C-terminal domain"/>
    <property type="match status" value="1"/>
</dbReference>
<dbReference type="Gene3D" id="3.90.780.10">
    <property type="entry name" value="5'-Nucleotidase, C-terminal domain"/>
    <property type="match status" value="1"/>
</dbReference>
<accession>A0A1H5L037</accession>
<dbReference type="PRINTS" id="PR01607">
    <property type="entry name" value="APYRASEFAMLY"/>
</dbReference>
<name>A0A1H5L037_9FLAO</name>
<dbReference type="Pfam" id="PF02872">
    <property type="entry name" value="5_nucleotid_C"/>
    <property type="match status" value="1"/>
</dbReference>
<protein>
    <submittedName>
        <fullName evidence="2">5'-nucleotidase, C-terminal domain</fullName>
    </submittedName>
</protein>
<evidence type="ECO:0000313" key="3">
    <source>
        <dbReference type="Proteomes" id="UP000199448"/>
    </source>
</evidence>
<proteinExistence type="predicted"/>
<feature type="domain" description="5'-Nucleotidase C-terminal" evidence="1">
    <location>
        <begin position="79"/>
        <end position="212"/>
    </location>
</feature>
<dbReference type="InterPro" id="IPR006179">
    <property type="entry name" value="5_nucleotidase/apyrase"/>
</dbReference>
<dbReference type="GO" id="GO:0008768">
    <property type="term" value="F:UDP-sugar diphosphatase activity"/>
    <property type="evidence" value="ECO:0007669"/>
    <property type="project" value="TreeGrafter"/>
</dbReference>
<dbReference type="GO" id="GO:0008253">
    <property type="term" value="F:5'-nucleotidase activity"/>
    <property type="evidence" value="ECO:0007669"/>
    <property type="project" value="TreeGrafter"/>
</dbReference>
<dbReference type="PANTHER" id="PTHR11575:SF24">
    <property type="entry name" value="5'-NUCLEOTIDASE"/>
    <property type="match status" value="1"/>
</dbReference>
<dbReference type="Proteomes" id="UP000199448">
    <property type="component" value="Unassembled WGS sequence"/>
</dbReference>
<sequence>MKKQLILLFLSAILSVSCKNSMVYEVSQVSGRSIPVSDSIPAHDSISEFIQPYKEYIDREMNAVLAYSPKDLVKTDGELNTALGNMMADAVMELANPVFKKRTGNSIDIVLLNHGGIRSSVEKGDITTRTAFQLMPFENEVVVAKMKGSAVRDLVRYLIDAGVAHPIAGLQLVLNSNNAIEKLLVQGEPVQEEKDYFVATNDYLLQGGDNMVFFSKANEVTSLNYKIRNLLIDYFSKHDIIAPVKDQRFIRLK</sequence>
<evidence type="ECO:0000259" key="1">
    <source>
        <dbReference type="Pfam" id="PF02872"/>
    </source>
</evidence>
<dbReference type="PANTHER" id="PTHR11575">
    <property type="entry name" value="5'-NUCLEOTIDASE-RELATED"/>
    <property type="match status" value="1"/>
</dbReference>
<organism evidence="2 3">
    <name type="scientific">Salinimicrobium catena</name>
    <dbReference type="NCBI Taxonomy" id="390640"/>
    <lineage>
        <taxon>Bacteria</taxon>
        <taxon>Pseudomonadati</taxon>
        <taxon>Bacteroidota</taxon>
        <taxon>Flavobacteriia</taxon>
        <taxon>Flavobacteriales</taxon>
        <taxon>Flavobacteriaceae</taxon>
        <taxon>Salinimicrobium</taxon>
    </lineage>
</organism>
<keyword evidence="3" id="KW-1185">Reference proteome</keyword>
<evidence type="ECO:0000313" key="2">
    <source>
        <dbReference type="EMBL" id="SEE70489.1"/>
    </source>
</evidence>
<reference evidence="2 3" key="1">
    <citation type="submission" date="2016-10" db="EMBL/GenBank/DDBJ databases">
        <authorList>
            <person name="de Groot N.N."/>
        </authorList>
    </citation>
    <scope>NUCLEOTIDE SEQUENCE [LARGE SCALE GENOMIC DNA]</scope>
    <source>
        <strain evidence="2 3">DSM 23553</strain>
    </source>
</reference>
<dbReference type="OrthoDB" id="4762412at2"/>
<dbReference type="InterPro" id="IPR008334">
    <property type="entry name" value="5'-Nucleotdase_C"/>
</dbReference>
<dbReference type="STRING" id="390640.SAMN04488034_10278"/>
<dbReference type="GO" id="GO:0009166">
    <property type="term" value="P:nucleotide catabolic process"/>
    <property type="evidence" value="ECO:0007669"/>
    <property type="project" value="InterPro"/>
</dbReference>
<dbReference type="EMBL" id="FNUG01000002">
    <property type="protein sequence ID" value="SEE70489.1"/>
    <property type="molecule type" value="Genomic_DNA"/>
</dbReference>
<dbReference type="AlphaFoldDB" id="A0A1H5L037"/>
<dbReference type="GO" id="GO:0030288">
    <property type="term" value="C:outer membrane-bounded periplasmic space"/>
    <property type="evidence" value="ECO:0007669"/>
    <property type="project" value="TreeGrafter"/>
</dbReference>
<dbReference type="RefSeq" id="WP_093112425.1">
    <property type="nucleotide sequence ID" value="NZ_FNGG01000002.1"/>
</dbReference>
<gene>
    <name evidence="2" type="ORF">SAMN04488034_10278</name>
</gene>
<dbReference type="PROSITE" id="PS51257">
    <property type="entry name" value="PROKAR_LIPOPROTEIN"/>
    <property type="match status" value="1"/>
</dbReference>
<dbReference type="InterPro" id="IPR036907">
    <property type="entry name" value="5'-Nucleotdase_C_sf"/>
</dbReference>